<dbReference type="AlphaFoldDB" id="A0A926IRM3"/>
<protein>
    <recommendedName>
        <fullName evidence="3">HicB family protein</fullName>
    </recommendedName>
</protein>
<evidence type="ECO:0000313" key="2">
    <source>
        <dbReference type="Proteomes" id="UP000651085"/>
    </source>
</evidence>
<dbReference type="InterPro" id="IPR035069">
    <property type="entry name" value="TTHA1013/TTHA0281-like"/>
</dbReference>
<accession>A0A926IRM3</accession>
<dbReference type="SUPFAM" id="SSF143100">
    <property type="entry name" value="TTHA1013/TTHA0281-like"/>
    <property type="match status" value="1"/>
</dbReference>
<name>A0A926IRM3_9BACT</name>
<gene>
    <name evidence="1" type="ORF">H8744_17720</name>
</gene>
<keyword evidence="2" id="KW-1185">Reference proteome</keyword>
<dbReference type="RefSeq" id="WP_262436124.1">
    <property type="nucleotide sequence ID" value="NZ_JACRTF010000001.1"/>
</dbReference>
<reference evidence="1" key="1">
    <citation type="submission" date="2020-08" db="EMBL/GenBank/DDBJ databases">
        <title>Genome public.</title>
        <authorList>
            <person name="Liu C."/>
            <person name="Sun Q."/>
        </authorList>
    </citation>
    <scope>NUCLEOTIDE SEQUENCE</scope>
    <source>
        <strain evidence="1">N12</strain>
    </source>
</reference>
<organism evidence="1 2">
    <name type="scientific">Jilunia laotingensis</name>
    <dbReference type="NCBI Taxonomy" id="2763675"/>
    <lineage>
        <taxon>Bacteria</taxon>
        <taxon>Pseudomonadati</taxon>
        <taxon>Bacteroidota</taxon>
        <taxon>Bacteroidia</taxon>
        <taxon>Bacteroidales</taxon>
        <taxon>Bacteroidaceae</taxon>
        <taxon>Jilunia</taxon>
    </lineage>
</organism>
<dbReference type="Proteomes" id="UP000651085">
    <property type="component" value="Unassembled WGS sequence"/>
</dbReference>
<sequence length="60" mass="7046">MKLKKTDYVLECTFDGGYYAWLTVNMQCNAYGDSPEEAVDNLQQTMEELINETYMMEDFN</sequence>
<dbReference type="Gene3D" id="3.30.160.250">
    <property type="match status" value="1"/>
</dbReference>
<comment type="caution">
    <text evidence="1">The sequence shown here is derived from an EMBL/GenBank/DDBJ whole genome shotgun (WGS) entry which is preliminary data.</text>
</comment>
<proteinExistence type="predicted"/>
<evidence type="ECO:0008006" key="3">
    <source>
        <dbReference type="Google" id="ProtNLM"/>
    </source>
</evidence>
<dbReference type="EMBL" id="JACRTF010000001">
    <property type="protein sequence ID" value="MBC8595051.1"/>
    <property type="molecule type" value="Genomic_DNA"/>
</dbReference>
<evidence type="ECO:0000313" key="1">
    <source>
        <dbReference type="EMBL" id="MBC8595051.1"/>
    </source>
</evidence>